<feature type="transmembrane region" description="Helical" evidence="7">
    <location>
        <begin position="177"/>
        <end position="200"/>
    </location>
</feature>
<feature type="domain" description="Phosphatidic acid phosphatase type 2/haloperoxidase" evidence="8">
    <location>
        <begin position="131"/>
        <end position="244"/>
    </location>
</feature>
<evidence type="ECO:0000256" key="4">
    <source>
        <dbReference type="ARBA" id="ARBA00022801"/>
    </source>
</evidence>
<keyword evidence="4" id="KW-0378">Hydrolase</keyword>
<keyword evidence="6 7" id="KW-0472">Membrane</keyword>
<dbReference type="Gene3D" id="1.20.144.10">
    <property type="entry name" value="Phosphatidic acid phosphatase type 2/haloperoxidase"/>
    <property type="match status" value="1"/>
</dbReference>
<proteinExistence type="predicted"/>
<dbReference type="EMBL" id="QRGO01000003">
    <property type="protein sequence ID" value="RDV01046.1"/>
    <property type="molecule type" value="Genomic_DNA"/>
</dbReference>
<gene>
    <name evidence="9" type="ORF">DXH78_17515</name>
</gene>
<dbReference type="InterPro" id="IPR036938">
    <property type="entry name" value="PAP2/HPO_sf"/>
</dbReference>
<evidence type="ECO:0000256" key="1">
    <source>
        <dbReference type="ARBA" id="ARBA00004651"/>
    </source>
</evidence>
<name>A0A371B0E9_9BRAD</name>
<protein>
    <submittedName>
        <fullName evidence="9">Phosphatase PAP2 family protein</fullName>
    </submittedName>
</protein>
<evidence type="ECO:0000259" key="8">
    <source>
        <dbReference type="SMART" id="SM00014"/>
    </source>
</evidence>
<feature type="transmembrane region" description="Helical" evidence="7">
    <location>
        <begin position="125"/>
        <end position="149"/>
    </location>
</feature>
<dbReference type="GO" id="GO:0016787">
    <property type="term" value="F:hydrolase activity"/>
    <property type="evidence" value="ECO:0007669"/>
    <property type="project" value="UniProtKB-KW"/>
</dbReference>
<evidence type="ECO:0000313" key="10">
    <source>
        <dbReference type="Proteomes" id="UP000263993"/>
    </source>
</evidence>
<keyword evidence="2" id="KW-1003">Cell membrane</keyword>
<evidence type="ECO:0000256" key="2">
    <source>
        <dbReference type="ARBA" id="ARBA00022475"/>
    </source>
</evidence>
<feature type="transmembrane region" description="Helical" evidence="7">
    <location>
        <begin position="50"/>
        <end position="76"/>
    </location>
</feature>
<sequence>MSSGTTDTAGRALLKTPRRCIENVIASFRRLFRPFDWRKALPWIEAPQQVLIGAAVVVVAAIAVMGLVDASVTRAVQRLPVWVIDLFNFVTDFGKGAWVLWPLGLFYLALAALPRPATRISQAVLAAVMVRAGFLFAAVGLPGLFASLVKNMIGRARPGVGGSINPFLFDPFHWAPAYASMPSGHGTTAFAALAAFGTLFPRARTALLIYAVIIATSRVVIRAHYVSDVMVSAAFGIVGVILVRRWFAAVHLGFAIGPDGRIVPYPGPSVRRIKAVARDLLA</sequence>
<evidence type="ECO:0000256" key="5">
    <source>
        <dbReference type="ARBA" id="ARBA00022989"/>
    </source>
</evidence>
<dbReference type="SUPFAM" id="SSF48317">
    <property type="entry name" value="Acid phosphatase/Vanadium-dependent haloperoxidase"/>
    <property type="match status" value="1"/>
</dbReference>
<evidence type="ECO:0000313" key="9">
    <source>
        <dbReference type="EMBL" id="RDV01046.1"/>
    </source>
</evidence>
<dbReference type="SMART" id="SM00014">
    <property type="entry name" value="acidPPc"/>
    <property type="match status" value="1"/>
</dbReference>
<dbReference type="PANTHER" id="PTHR14969:SF62">
    <property type="entry name" value="DECAPRENYLPHOSPHORYL-5-PHOSPHORIBOSE PHOSPHATASE RV3807C-RELATED"/>
    <property type="match status" value="1"/>
</dbReference>
<dbReference type="AlphaFoldDB" id="A0A371B0E9"/>
<feature type="transmembrane region" description="Helical" evidence="7">
    <location>
        <begin position="96"/>
        <end position="113"/>
    </location>
</feature>
<comment type="subcellular location">
    <subcellularLocation>
        <location evidence="1">Cell membrane</location>
        <topology evidence="1">Multi-pass membrane protein</topology>
    </subcellularLocation>
</comment>
<feature type="transmembrane region" description="Helical" evidence="7">
    <location>
        <begin position="229"/>
        <end position="247"/>
    </location>
</feature>
<accession>A0A371B0E9</accession>
<keyword evidence="10" id="KW-1185">Reference proteome</keyword>
<reference evidence="10" key="1">
    <citation type="submission" date="2018-08" db="EMBL/GenBank/DDBJ databases">
        <authorList>
            <person name="Kim S.-J."/>
            <person name="Jung G.-Y."/>
        </authorList>
    </citation>
    <scope>NUCLEOTIDE SEQUENCE [LARGE SCALE GENOMIC DNA]</scope>
    <source>
        <strain evidence="10">GY_H</strain>
    </source>
</reference>
<dbReference type="RefSeq" id="WP_115518564.1">
    <property type="nucleotide sequence ID" value="NZ_QRGO01000003.1"/>
</dbReference>
<dbReference type="GO" id="GO:0005886">
    <property type="term" value="C:plasma membrane"/>
    <property type="evidence" value="ECO:0007669"/>
    <property type="project" value="UniProtKB-SubCell"/>
</dbReference>
<evidence type="ECO:0000256" key="6">
    <source>
        <dbReference type="ARBA" id="ARBA00023136"/>
    </source>
</evidence>
<organism evidence="9 10">
    <name type="scientific">Undibacter mobilis</name>
    <dbReference type="NCBI Taxonomy" id="2292256"/>
    <lineage>
        <taxon>Bacteria</taxon>
        <taxon>Pseudomonadati</taxon>
        <taxon>Pseudomonadota</taxon>
        <taxon>Alphaproteobacteria</taxon>
        <taxon>Hyphomicrobiales</taxon>
        <taxon>Nitrobacteraceae</taxon>
        <taxon>Undibacter</taxon>
    </lineage>
</organism>
<dbReference type="InterPro" id="IPR000326">
    <property type="entry name" value="PAP2/HPO"/>
</dbReference>
<dbReference type="Proteomes" id="UP000263993">
    <property type="component" value="Unassembled WGS sequence"/>
</dbReference>
<evidence type="ECO:0000256" key="3">
    <source>
        <dbReference type="ARBA" id="ARBA00022692"/>
    </source>
</evidence>
<keyword evidence="5 7" id="KW-1133">Transmembrane helix</keyword>
<dbReference type="PANTHER" id="PTHR14969">
    <property type="entry name" value="SPHINGOSINE-1-PHOSPHATE PHOSPHOHYDROLASE"/>
    <property type="match status" value="1"/>
</dbReference>
<keyword evidence="3 7" id="KW-0812">Transmembrane</keyword>
<dbReference type="Pfam" id="PF01569">
    <property type="entry name" value="PAP2"/>
    <property type="match status" value="1"/>
</dbReference>
<evidence type="ECO:0000256" key="7">
    <source>
        <dbReference type="SAM" id="Phobius"/>
    </source>
</evidence>
<comment type="caution">
    <text evidence="9">The sequence shown here is derived from an EMBL/GenBank/DDBJ whole genome shotgun (WGS) entry which is preliminary data.</text>
</comment>
<dbReference type="OrthoDB" id="9780507at2"/>